<feature type="domain" description="Haemolysin-type calcium binding-related" evidence="4">
    <location>
        <begin position="406"/>
        <end position="451"/>
    </location>
</feature>
<dbReference type="InterPro" id="IPR018511">
    <property type="entry name" value="Hemolysin-typ_Ca-bd_CS"/>
</dbReference>
<dbReference type="InterPro" id="IPR010566">
    <property type="entry name" value="Haemolys_ca-bd"/>
</dbReference>
<reference evidence="5 6" key="1">
    <citation type="submission" date="2017-06" db="EMBL/GenBank/DDBJ databases">
        <title>Genome Sequencing of the methanotroph Methylovulum psychrotolerants str. HV10-M2 isolated from a high-altitude environment.</title>
        <authorList>
            <person name="Mateos-Rivera A."/>
        </authorList>
    </citation>
    <scope>NUCLEOTIDE SEQUENCE [LARGE SCALE GENOMIC DNA]</scope>
    <source>
        <strain evidence="5 6">HV10_M2</strain>
    </source>
</reference>
<dbReference type="AlphaFoldDB" id="A0A1Z4C1T2"/>
<dbReference type="PRINTS" id="PR00313">
    <property type="entry name" value="CABNDNGRPT"/>
</dbReference>
<dbReference type="Pfam" id="PF00353">
    <property type="entry name" value="HemolysinCabind"/>
    <property type="match status" value="6"/>
</dbReference>
<accession>A0A1Z4C1T2</accession>
<dbReference type="SUPFAM" id="SSF51120">
    <property type="entry name" value="beta-Roll"/>
    <property type="match status" value="5"/>
</dbReference>
<dbReference type="KEGG" id="mpsy:CEK71_16100"/>
<keyword evidence="3" id="KW-0106">Calcium</keyword>
<proteinExistence type="predicted"/>
<organism evidence="5 6">
    <name type="scientific">Methylovulum psychrotolerans</name>
    <dbReference type="NCBI Taxonomy" id="1704499"/>
    <lineage>
        <taxon>Bacteria</taxon>
        <taxon>Pseudomonadati</taxon>
        <taxon>Pseudomonadota</taxon>
        <taxon>Gammaproteobacteria</taxon>
        <taxon>Methylococcales</taxon>
        <taxon>Methylococcaceae</taxon>
        <taxon>Methylovulum</taxon>
    </lineage>
</organism>
<sequence length="674" mass="69845">MATYNGDNNNNFYGGTAGDDFIYGNGGSDNLYGNGGNDTISGGTGNDYINGGAGDDTYLVAKGDGYDVIVDDIGTNIIKFSDVASTDVSQVGRSTYLGLDLLLTYGSNRVTVGNYFLGANYNIQLQFSNSVTWNWADIKALASVAPTAGNDTLYGTYNNDTLSGLDGNDSLSGYTGDDTLNGGAGDDILDGGIGNDILNGGTGNDSLKGSAGSDTYLIAKNDGQDIIVELNGADTVNFTDVASTDITQVKRGGFGTDLVLTYGNGGQLTVRYYFGTDYASGTTTIEKFHFSDGVNWGWASIAPKVSQGTAGNDTLTGYDDRSDALSGGAGNDTLTGLAGNDLLNGGIGNDVLNGGLGNDVYQIAKNDGSDIINDEGGVDSIKFTDVASTDITQVSRLASNYGLGMDLLVKYGNANQVVIHGYFANANVDSGIGAGAVEYLQFSDGVNWGWSTINLKVLEATTGNDLLVGYNDRSDTLNGLAGNDSLYGLDGNDILTGGAGNDLLYGGLGNDLYLIAKNDGSDTLDDQGGTSDVVKFTDVASTDITGVSRTYDGSLLVKYGSSQVTIKNYFYTGDSISIEKLLFSNGVVWNAATIALKVAQATAGDDMLFGSDNKDDVLNGYSGNDKLYGFGGNDTLNGGPGNDSMSGGYGNDSYWVDSVGDTISEYADQGTDTV</sequence>
<dbReference type="GO" id="GO:0005509">
    <property type="term" value="F:calcium ion binding"/>
    <property type="evidence" value="ECO:0007669"/>
    <property type="project" value="InterPro"/>
</dbReference>
<evidence type="ECO:0000259" key="4">
    <source>
        <dbReference type="Pfam" id="PF06594"/>
    </source>
</evidence>
<dbReference type="GO" id="GO:0005576">
    <property type="term" value="C:extracellular region"/>
    <property type="evidence" value="ECO:0007669"/>
    <property type="project" value="UniProtKB-SubCell"/>
</dbReference>
<dbReference type="Pfam" id="PF06594">
    <property type="entry name" value="HCBP_related"/>
    <property type="match status" value="3"/>
</dbReference>
<evidence type="ECO:0000256" key="3">
    <source>
        <dbReference type="ARBA" id="ARBA00022837"/>
    </source>
</evidence>
<keyword evidence="6" id="KW-1185">Reference proteome</keyword>
<dbReference type="RefSeq" id="WP_088620332.1">
    <property type="nucleotide sequence ID" value="NZ_CP022129.1"/>
</dbReference>
<evidence type="ECO:0000256" key="2">
    <source>
        <dbReference type="ARBA" id="ARBA00022525"/>
    </source>
</evidence>
<evidence type="ECO:0000256" key="1">
    <source>
        <dbReference type="ARBA" id="ARBA00004613"/>
    </source>
</evidence>
<comment type="subcellular location">
    <subcellularLocation>
        <location evidence="1">Secreted</location>
    </subcellularLocation>
</comment>
<feature type="domain" description="Haemolysin-type calcium binding-related" evidence="4">
    <location>
        <begin position="257"/>
        <end position="299"/>
    </location>
</feature>
<gene>
    <name evidence="5" type="ORF">CEK71_16100</name>
</gene>
<keyword evidence="2" id="KW-0964">Secreted</keyword>
<dbReference type="OrthoDB" id="5569147at2"/>
<evidence type="ECO:0000313" key="6">
    <source>
        <dbReference type="Proteomes" id="UP000197019"/>
    </source>
</evidence>
<feature type="domain" description="Haemolysin-type calcium binding-related" evidence="4">
    <location>
        <begin position="557"/>
        <end position="593"/>
    </location>
</feature>
<dbReference type="InterPro" id="IPR050557">
    <property type="entry name" value="RTX_toxin/Mannuronan_C5-epim"/>
</dbReference>
<dbReference type="Proteomes" id="UP000197019">
    <property type="component" value="Chromosome"/>
</dbReference>
<dbReference type="EMBL" id="CP022129">
    <property type="protein sequence ID" value="ASF47460.1"/>
    <property type="molecule type" value="Genomic_DNA"/>
</dbReference>
<dbReference type="PANTHER" id="PTHR38340">
    <property type="entry name" value="S-LAYER PROTEIN"/>
    <property type="match status" value="1"/>
</dbReference>
<dbReference type="InterPro" id="IPR011049">
    <property type="entry name" value="Serralysin-like_metalloprot_C"/>
</dbReference>
<evidence type="ECO:0000313" key="5">
    <source>
        <dbReference type="EMBL" id="ASF47460.1"/>
    </source>
</evidence>
<dbReference type="PANTHER" id="PTHR38340:SF1">
    <property type="entry name" value="S-LAYER PROTEIN"/>
    <property type="match status" value="1"/>
</dbReference>
<dbReference type="InterPro" id="IPR001343">
    <property type="entry name" value="Hemolysn_Ca-bd"/>
</dbReference>
<dbReference type="Gene3D" id="2.150.10.10">
    <property type="entry name" value="Serralysin-like metalloprotease, C-terminal"/>
    <property type="match status" value="5"/>
</dbReference>
<protein>
    <recommendedName>
        <fullName evidence="4">Haemolysin-type calcium binding-related domain-containing protein</fullName>
    </recommendedName>
</protein>
<name>A0A1Z4C1T2_9GAMM</name>
<dbReference type="PROSITE" id="PS00330">
    <property type="entry name" value="HEMOLYSIN_CALCIUM"/>
    <property type="match status" value="9"/>
</dbReference>